<organism evidence="3 6">
    <name type="scientific">Aggregatibacter actinomycetemcomitans</name>
    <name type="common">Actinobacillus actinomycetemcomitans</name>
    <name type="synonym">Haemophilus actinomycetemcomitans</name>
    <dbReference type="NCBI Taxonomy" id="714"/>
    <lineage>
        <taxon>Bacteria</taxon>
        <taxon>Pseudomonadati</taxon>
        <taxon>Pseudomonadota</taxon>
        <taxon>Gammaproteobacteria</taxon>
        <taxon>Pasteurellales</taxon>
        <taxon>Pasteurellaceae</taxon>
        <taxon>Aggregatibacter</taxon>
    </lineage>
</organism>
<reference evidence="1 4" key="1">
    <citation type="submission" date="2015-10" db="EMBL/GenBank/DDBJ databases">
        <title>Tn-seq of a polymicrobial infection.</title>
        <authorList>
            <person name="Stacy A."/>
            <person name="Rumbaugh K.P."/>
            <person name="Whiteley M."/>
        </authorList>
    </citation>
    <scope>NUCLEOTIDE SEQUENCE [LARGE SCALE GENOMIC DNA]</scope>
    <source>
        <strain evidence="1 4">624</strain>
    </source>
</reference>
<evidence type="ECO:0000313" key="4">
    <source>
        <dbReference type="Proteomes" id="UP000072236"/>
    </source>
</evidence>
<dbReference type="Proteomes" id="UP000323012">
    <property type="component" value="Unassembled WGS sequence"/>
</dbReference>
<dbReference type="RefSeq" id="WP_005544611.1">
    <property type="nucleotide sequence ID" value="NZ_CP012959.1"/>
</dbReference>
<dbReference type="EMBL" id="PCGW01000008">
    <property type="protein sequence ID" value="PHO20689.1"/>
    <property type="molecule type" value="Genomic_DNA"/>
</dbReference>
<name>A0A5D0EL76_AGGAC</name>
<reference evidence="2 5" key="2">
    <citation type="submission" date="2017-10" db="EMBL/GenBank/DDBJ databases">
        <title>Draft genome sequences of Aggregatibacter actinomycetemcomitans strains 310a and 310b.</title>
        <authorList>
            <person name="May A.C."/>
            <person name="Ohta H."/>
            <person name="Maeda H."/>
            <person name="Kokeguchi S."/>
            <person name="Cugini C."/>
        </authorList>
    </citation>
    <scope>NUCLEOTIDE SEQUENCE [LARGE SCALE GENOMIC DNA]</scope>
    <source>
        <strain evidence="2 5">310b</strain>
    </source>
</reference>
<dbReference type="Proteomes" id="UP000226080">
    <property type="component" value="Unassembled WGS sequence"/>
</dbReference>
<sequence length="114" mass="13169">MKKLILLITCSILISCISFESIPKKEVIIHNSCSSSIDYYIYTPNLDKNDKRYIKNKFILPKGESKLLKSHSVLKPTDEEYIDVIFFQNNSELPYTKIRKTKSAPELININVCP</sequence>
<dbReference type="EMBL" id="VSED01000006">
    <property type="protein sequence ID" value="TYA39368.1"/>
    <property type="molecule type" value="Genomic_DNA"/>
</dbReference>
<evidence type="ECO:0000313" key="1">
    <source>
        <dbReference type="EMBL" id="AMQ94823.1"/>
    </source>
</evidence>
<evidence type="ECO:0000313" key="3">
    <source>
        <dbReference type="EMBL" id="TYA39368.1"/>
    </source>
</evidence>
<dbReference type="AlphaFoldDB" id="A0A5D0EL76"/>
<dbReference type="KEGG" id="aact:ACT75_09985"/>
<dbReference type="PROSITE" id="PS51257">
    <property type="entry name" value="PROKAR_LIPOPROTEIN"/>
    <property type="match status" value="1"/>
</dbReference>
<protein>
    <recommendedName>
        <fullName evidence="7">Lipoprotein</fullName>
    </recommendedName>
</protein>
<evidence type="ECO:0000313" key="6">
    <source>
        <dbReference type="Proteomes" id="UP000323012"/>
    </source>
</evidence>
<reference evidence="3 6" key="3">
    <citation type="submission" date="2019-08" db="EMBL/GenBank/DDBJ databases">
        <title>Whole genome sequencing of Aggregatibacter actinomycetemcomitans cultured from blood stream infections in Denmark reveals a novel phylogenetic lineage expressing serotype a membrane O polysaccharide.</title>
        <authorList>
            <person name="Nedergaard S."/>
            <person name="Kobel C.M."/>
            <person name="Nielsen M.B."/>
            <person name="Moeller R.T."/>
            <person name="Jensen A.B."/>
            <person name="Noerskov-Lauritsen N."/>
        </authorList>
    </citation>
    <scope>NUCLEOTIDE SEQUENCE [LARGE SCALE GENOMIC DNA]</scope>
    <source>
        <strain evidence="3 6">PN_563</strain>
    </source>
</reference>
<dbReference type="Proteomes" id="UP000072236">
    <property type="component" value="Chromosome"/>
</dbReference>
<evidence type="ECO:0008006" key="7">
    <source>
        <dbReference type="Google" id="ProtNLM"/>
    </source>
</evidence>
<keyword evidence="5" id="KW-1185">Reference proteome</keyword>
<gene>
    <name evidence="1" type="ORF">ACT75_09985</name>
    <name evidence="2" type="ORF">CQR80_05460</name>
    <name evidence="3" type="ORF">FXB79_03435</name>
</gene>
<proteinExistence type="predicted"/>
<dbReference type="EMBL" id="CP012959">
    <property type="protein sequence ID" value="AMQ94823.1"/>
    <property type="molecule type" value="Genomic_DNA"/>
</dbReference>
<evidence type="ECO:0000313" key="5">
    <source>
        <dbReference type="Proteomes" id="UP000226080"/>
    </source>
</evidence>
<accession>A0A5D0EL76</accession>
<evidence type="ECO:0000313" key="2">
    <source>
        <dbReference type="EMBL" id="PHO20689.1"/>
    </source>
</evidence>